<evidence type="ECO:0000256" key="2">
    <source>
        <dbReference type="ARBA" id="ARBA00022475"/>
    </source>
</evidence>
<evidence type="ECO:0000256" key="4">
    <source>
        <dbReference type="ARBA" id="ARBA00022989"/>
    </source>
</evidence>
<comment type="subcellular location">
    <subcellularLocation>
        <location evidence="1">Cell membrane</location>
        <topology evidence="1">Multi-pass membrane protein</topology>
    </subcellularLocation>
</comment>
<proteinExistence type="predicted"/>
<dbReference type="InterPro" id="IPR050833">
    <property type="entry name" value="Poly_Biosynth_Transport"/>
</dbReference>
<dbReference type="Pfam" id="PF13440">
    <property type="entry name" value="Polysacc_synt_3"/>
    <property type="match status" value="1"/>
</dbReference>
<gene>
    <name evidence="7" type="ORF">EXY25_00425</name>
</gene>
<evidence type="ECO:0000256" key="3">
    <source>
        <dbReference type="ARBA" id="ARBA00022692"/>
    </source>
</evidence>
<dbReference type="EMBL" id="SHLY01000001">
    <property type="protein sequence ID" value="TAA47750.1"/>
    <property type="molecule type" value="Genomic_DNA"/>
</dbReference>
<evidence type="ECO:0000313" key="7">
    <source>
        <dbReference type="EMBL" id="TAA47750.1"/>
    </source>
</evidence>
<evidence type="ECO:0000256" key="5">
    <source>
        <dbReference type="ARBA" id="ARBA00023136"/>
    </source>
</evidence>
<reference evidence="8" key="1">
    <citation type="submission" date="2019-02" db="EMBL/GenBank/DDBJ databases">
        <title>Draft genome sequence of Muricauda sp. 176CP4-71.</title>
        <authorList>
            <person name="Park J.-S."/>
        </authorList>
    </citation>
    <scope>NUCLEOTIDE SEQUENCE [LARGE SCALE GENOMIC DNA]</scope>
    <source>
        <strain evidence="8">176GS2-150</strain>
    </source>
</reference>
<feature type="transmembrane region" description="Helical" evidence="6">
    <location>
        <begin position="42"/>
        <end position="64"/>
    </location>
</feature>
<comment type="caution">
    <text evidence="7">The sequence shown here is derived from an EMBL/GenBank/DDBJ whole genome shotgun (WGS) entry which is preliminary data.</text>
</comment>
<accession>A0ABY1WSN6</accession>
<dbReference type="Proteomes" id="UP000292544">
    <property type="component" value="Unassembled WGS sequence"/>
</dbReference>
<feature type="transmembrane region" description="Helical" evidence="6">
    <location>
        <begin position="308"/>
        <end position="337"/>
    </location>
</feature>
<organism evidence="7 8">
    <name type="scientific">Corallincola spongiicola</name>
    <dbReference type="NCBI Taxonomy" id="2520508"/>
    <lineage>
        <taxon>Bacteria</taxon>
        <taxon>Pseudomonadati</taxon>
        <taxon>Pseudomonadota</taxon>
        <taxon>Gammaproteobacteria</taxon>
        <taxon>Alteromonadales</taxon>
        <taxon>Psychromonadaceae</taxon>
        <taxon>Corallincola</taxon>
    </lineage>
</organism>
<feature type="transmembrane region" description="Helical" evidence="6">
    <location>
        <begin position="343"/>
        <end position="364"/>
    </location>
</feature>
<dbReference type="RefSeq" id="WP_130565313.1">
    <property type="nucleotide sequence ID" value="NZ_SHLY01000001.1"/>
</dbReference>
<keyword evidence="5 6" id="KW-0472">Membrane</keyword>
<feature type="transmembrane region" description="Helical" evidence="6">
    <location>
        <begin position="125"/>
        <end position="146"/>
    </location>
</feature>
<keyword evidence="4 6" id="KW-1133">Transmembrane helix</keyword>
<evidence type="ECO:0008006" key="9">
    <source>
        <dbReference type="Google" id="ProtNLM"/>
    </source>
</evidence>
<keyword evidence="2" id="KW-1003">Cell membrane</keyword>
<evidence type="ECO:0000313" key="8">
    <source>
        <dbReference type="Proteomes" id="UP000292544"/>
    </source>
</evidence>
<name>A0ABY1WSN6_9GAMM</name>
<feature type="transmembrane region" description="Helical" evidence="6">
    <location>
        <begin position="84"/>
        <end position="105"/>
    </location>
</feature>
<feature type="transmembrane region" description="Helical" evidence="6">
    <location>
        <begin position="400"/>
        <end position="422"/>
    </location>
</feature>
<dbReference type="PANTHER" id="PTHR30250">
    <property type="entry name" value="PST FAMILY PREDICTED COLANIC ACID TRANSPORTER"/>
    <property type="match status" value="1"/>
</dbReference>
<dbReference type="PANTHER" id="PTHR30250:SF26">
    <property type="entry name" value="PSMA PROTEIN"/>
    <property type="match status" value="1"/>
</dbReference>
<sequence length="514" mass="58258">MTEKNMFRSLMGGAAFRTISLFLNVAVAFFMMPYLIQNLGDYWYGIWVIVATVIGYYGMLDMGLSSACQRFLSKAYATGSRTEINSYLSTGFFSFILVSFLFFIVTLALSGMSDLFFDEVDDASVFSLLMLLLGAKLLITMPYNCYVGVINAHFRYDIVSKIELVKTLARAFGFYFLLDSGYGIISIAVCTTVIEVIGAFLLFFGAKSLDPDNSVSFRFYSTKCLKEFFDFGKHSFVINIANLFRFQLDSLVIAGMISVSMVTHFGVASRLIQYKGQLFDSIMGIFMPVFTKMHSLGRTEHLASRLRLVLGISSFLAFLLCSLPIVFGKSFILLWMGEDYLDAYYPLAALSASSMFALCTYPLLPYLNALAQHKKYAYITLAESVLNIALSILLAPSLGILGVALGTAISVLISKSLFIVPYAFRLSNMSLRSFYIPFFYRLLVSFVYFCSVFLICNFYCEIDSYLELVIYVFFSSAIYCFIYFYFLAELELRKYLFDKFPVRFHGVLKLLWRL</sequence>
<feature type="transmembrane region" description="Helical" evidence="6">
    <location>
        <begin position="434"/>
        <end position="456"/>
    </location>
</feature>
<feature type="transmembrane region" description="Helical" evidence="6">
    <location>
        <begin position="468"/>
        <end position="488"/>
    </location>
</feature>
<keyword evidence="3 6" id="KW-0812">Transmembrane</keyword>
<feature type="transmembrane region" description="Helical" evidence="6">
    <location>
        <begin position="184"/>
        <end position="204"/>
    </location>
</feature>
<evidence type="ECO:0000256" key="1">
    <source>
        <dbReference type="ARBA" id="ARBA00004651"/>
    </source>
</evidence>
<feature type="transmembrane region" description="Helical" evidence="6">
    <location>
        <begin position="14"/>
        <end position="36"/>
    </location>
</feature>
<protein>
    <recommendedName>
        <fullName evidence="9">Polysaccharide biosynthesis protein C-terminal domain-containing protein</fullName>
    </recommendedName>
</protein>
<keyword evidence="8" id="KW-1185">Reference proteome</keyword>
<feature type="transmembrane region" description="Helical" evidence="6">
    <location>
        <begin position="251"/>
        <end position="272"/>
    </location>
</feature>
<evidence type="ECO:0000256" key="6">
    <source>
        <dbReference type="SAM" id="Phobius"/>
    </source>
</evidence>